<protein>
    <submittedName>
        <fullName evidence="1">Uncharacterized protein</fullName>
    </submittedName>
</protein>
<proteinExistence type="predicted"/>
<organism evidence="1 2">
    <name type="scientific">Rhinocladiella mackenziei CBS 650.93</name>
    <dbReference type="NCBI Taxonomy" id="1442369"/>
    <lineage>
        <taxon>Eukaryota</taxon>
        <taxon>Fungi</taxon>
        <taxon>Dikarya</taxon>
        <taxon>Ascomycota</taxon>
        <taxon>Pezizomycotina</taxon>
        <taxon>Eurotiomycetes</taxon>
        <taxon>Chaetothyriomycetidae</taxon>
        <taxon>Chaetothyriales</taxon>
        <taxon>Herpotrichiellaceae</taxon>
        <taxon>Rhinocladiella</taxon>
    </lineage>
</organism>
<gene>
    <name evidence="1" type="ORF">Z518_09129</name>
</gene>
<dbReference type="AlphaFoldDB" id="A0A0D2GSQ5"/>
<reference evidence="1 2" key="1">
    <citation type="submission" date="2015-01" db="EMBL/GenBank/DDBJ databases">
        <title>The Genome Sequence of Rhinocladiella mackenzie CBS 650.93.</title>
        <authorList>
            <consortium name="The Broad Institute Genomics Platform"/>
            <person name="Cuomo C."/>
            <person name="de Hoog S."/>
            <person name="Gorbushina A."/>
            <person name="Stielow B."/>
            <person name="Teixiera M."/>
            <person name="Abouelleil A."/>
            <person name="Chapman S.B."/>
            <person name="Priest M."/>
            <person name="Young S.K."/>
            <person name="Wortman J."/>
            <person name="Nusbaum C."/>
            <person name="Birren B."/>
        </authorList>
    </citation>
    <scope>NUCLEOTIDE SEQUENCE [LARGE SCALE GENOMIC DNA]</scope>
    <source>
        <strain evidence="1 2">CBS 650.93</strain>
    </source>
</reference>
<dbReference type="RefSeq" id="XP_013268539.1">
    <property type="nucleotide sequence ID" value="XM_013413085.1"/>
</dbReference>
<name>A0A0D2GSQ5_9EURO</name>
<dbReference type="Proteomes" id="UP000053617">
    <property type="component" value="Unassembled WGS sequence"/>
</dbReference>
<accession>A0A0D2GSQ5</accession>
<evidence type="ECO:0000313" key="1">
    <source>
        <dbReference type="EMBL" id="KIX01403.1"/>
    </source>
</evidence>
<dbReference type="OrthoDB" id="10265871at2759"/>
<evidence type="ECO:0000313" key="2">
    <source>
        <dbReference type="Proteomes" id="UP000053617"/>
    </source>
</evidence>
<sequence length="136" mass="15022">MEIHPGAQPHMDFRQGFPKEVFEYWVALLPQSVTSHKVHLHAGSELDIPPPSGMKVYPKDPPSQAVTSNPIDMAQLGGTVRGPQGWIVHARSGDKASDANLRSLLSIEKIKELLAEEYKEGKRIVSGSPETWAKRC</sequence>
<dbReference type="HOGENOM" id="CLU_1876579_0_0_1"/>
<dbReference type="VEuPathDB" id="FungiDB:Z518_09129"/>
<dbReference type="PANTHER" id="PTHR47585">
    <property type="match status" value="1"/>
</dbReference>
<dbReference type="GeneID" id="25297200"/>
<dbReference type="PANTHER" id="PTHR47585:SF2">
    <property type="entry name" value="DUF1446 DOMAIN PROTEIN (AFU_ORTHOLOGUE AFUA_6G11420)"/>
    <property type="match status" value="1"/>
</dbReference>
<keyword evidence="2" id="KW-1185">Reference proteome</keyword>
<dbReference type="EMBL" id="KN847481">
    <property type="protein sequence ID" value="KIX01403.1"/>
    <property type="molecule type" value="Genomic_DNA"/>
</dbReference>